<dbReference type="EMBL" id="BARS01056937">
    <property type="protein sequence ID" value="GAG47147.1"/>
    <property type="molecule type" value="Genomic_DNA"/>
</dbReference>
<dbReference type="AlphaFoldDB" id="X0YJ31"/>
<protein>
    <submittedName>
        <fullName evidence="2">Uncharacterized protein</fullName>
    </submittedName>
</protein>
<accession>X0YJ31</accession>
<evidence type="ECO:0000313" key="2">
    <source>
        <dbReference type="EMBL" id="GAG47147.1"/>
    </source>
</evidence>
<name>X0YJ31_9ZZZZ</name>
<sequence length="52" mass="6069">EFLGTIIDDQNIHPLLKSGIFIFVTGIIILVVSILREKLMVRRVDKYKEVER</sequence>
<keyword evidence="1" id="KW-1133">Transmembrane helix</keyword>
<comment type="caution">
    <text evidence="2">The sequence shown here is derived from an EMBL/GenBank/DDBJ whole genome shotgun (WGS) entry which is preliminary data.</text>
</comment>
<keyword evidence="1" id="KW-0812">Transmembrane</keyword>
<feature type="non-terminal residue" evidence="2">
    <location>
        <position position="1"/>
    </location>
</feature>
<organism evidence="2">
    <name type="scientific">marine sediment metagenome</name>
    <dbReference type="NCBI Taxonomy" id="412755"/>
    <lineage>
        <taxon>unclassified sequences</taxon>
        <taxon>metagenomes</taxon>
        <taxon>ecological metagenomes</taxon>
    </lineage>
</organism>
<gene>
    <name evidence="2" type="ORF">S01H1_83676</name>
</gene>
<keyword evidence="1" id="KW-0472">Membrane</keyword>
<feature type="transmembrane region" description="Helical" evidence="1">
    <location>
        <begin position="15"/>
        <end position="35"/>
    </location>
</feature>
<evidence type="ECO:0000256" key="1">
    <source>
        <dbReference type="SAM" id="Phobius"/>
    </source>
</evidence>
<proteinExistence type="predicted"/>
<reference evidence="2" key="1">
    <citation type="journal article" date="2014" name="Front. Microbiol.">
        <title>High frequency of phylogenetically diverse reductive dehalogenase-homologous genes in deep subseafloor sedimentary metagenomes.</title>
        <authorList>
            <person name="Kawai M."/>
            <person name="Futagami T."/>
            <person name="Toyoda A."/>
            <person name="Takaki Y."/>
            <person name="Nishi S."/>
            <person name="Hori S."/>
            <person name="Arai W."/>
            <person name="Tsubouchi T."/>
            <person name="Morono Y."/>
            <person name="Uchiyama I."/>
            <person name="Ito T."/>
            <person name="Fujiyama A."/>
            <person name="Inagaki F."/>
            <person name="Takami H."/>
        </authorList>
    </citation>
    <scope>NUCLEOTIDE SEQUENCE</scope>
    <source>
        <strain evidence="2">Expedition CK06-06</strain>
    </source>
</reference>